<dbReference type="GO" id="GO:0003755">
    <property type="term" value="F:peptidyl-prolyl cis-trans isomerase activity"/>
    <property type="evidence" value="ECO:0007669"/>
    <property type="project" value="UniProtKB-UniRule"/>
</dbReference>
<comment type="similarity">
    <text evidence="1 2">Belongs to the cyclophilin-type PPIase family.</text>
</comment>
<protein>
    <recommendedName>
        <fullName evidence="2">Peptidyl-prolyl cis-trans isomerase</fullName>
        <shortName evidence="2">PPIase</shortName>
        <ecNumber evidence="2">5.2.1.8</ecNumber>
    </recommendedName>
</protein>
<organism evidence="4 5">
    <name type="scientific">Kalanchoe fedtschenkoi</name>
    <name type="common">Lavender scallops</name>
    <name type="synonym">South American air plant</name>
    <dbReference type="NCBI Taxonomy" id="63787"/>
    <lineage>
        <taxon>Eukaryota</taxon>
        <taxon>Viridiplantae</taxon>
        <taxon>Streptophyta</taxon>
        <taxon>Embryophyta</taxon>
        <taxon>Tracheophyta</taxon>
        <taxon>Spermatophyta</taxon>
        <taxon>Magnoliopsida</taxon>
        <taxon>eudicotyledons</taxon>
        <taxon>Gunneridae</taxon>
        <taxon>Pentapetalae</taxon>
        <taxon>Saxifragales</taxon>
        <taxon>Crassulaceae</taxon>
        <taxon>Kalanchoe</taxon>
    </lineage>
</organism>
<dbReference type="InterPro" id="IPR002130">
    <property type="entry name" value="Cyclophilin-type_PPIase_dom"/>
</dbReference>
<dbReference type="Gramene" id="Kaladp0095s0469.2.v1.1">
    <property type="protein sequence ID" value="Kaladp0095s0469.2.v1.1"/>
    <property type="gene ID" value="Kaladp0095s0469.v1.1"/>
</dbReference>
<dbReference type="GO" id="GO:0006457">
    <property type="term" value="P:protein folding"/>
    <property type="evidence" value="ECO:0007669"/>
    <property type="project" value="TreeGrafter"/>
</dbReference>
<dbReference type="GO" id="GO:0016018">
    <property type="term" value="F:cyclosporin A binding"/>
    <property type="evidence" value="ECO:0007669"/>
    <property type="project" value="TreeGrafter"/>
</dbReference>
<dbReference type="InterPro" id="IPR029000">
    <property type="entry name" value="Cyclophilin-like_dom_sf"/>
</dbReference>
<dbReference type="EnsemblPlants" id="Kaladp0095s0469.3.v1.1">
    <property type="protein sequence ID" value="Kaladp0095s0469.3.v1.1"/>
    <property type="gene ID" value="Kaladp0095s0469.v1.1"/>
</dbReference>
<dbReference type="Gene3D" id="2.40.100.10">
    <property type="entry name" value="Cyclophilin-like"/>
    <property type="match status" value="1"/>
</dbReference>
<dbReference type="OMA" id="HRAVPEX"/>
<dbReference type="PRINTS" id="PR00153">
    <property type="entry name" value="CSAPPISMRASE"/>
</dbReference>
<dbReference type="Pfam" id="PF00160">
    <property type="entry name" value="Pro_isomerase"/>
    <property type="match status" value="1"/>
</dbReference>
<evidence type="ECO:0000256" key="2">
    <source>
        <dbReference type="RuleBase" id="RU363019"/>
    </source>
</evidence>
<keyword evidence="2" id="KW-0413">Isomerase</keyword>
<feature type="domain" description="PPIase cyclophilin-type" evidence="3">
    <location>
        <begin position="10"/>
        <end position="83"/>
    </location>
</feature>
<dbReference type="AlphaFoldDB" id="A0A7N0V308"/>
<dbReference type="EnsemblPlants" id="Kaladp0095s0469.4.v1.1">
    <property type="protein sequence ID" value="Kaladp0095s0469.4.v1.1"/>
    <property type="gene ID" value="Kaladp0095s0469.v1.1"/>
</dbReference>
<dbReference type="EC" id="5.2.1.8" evidence="2"/>
<keyword evidence="2" id="KW-0697">Rotamase</keyword>
<dbReference type="GO" id="GO:0005737">
    <property type="term" value="C:cytoplasm"/>
    <property type="evidence" value="ECO:0007669"/>
    <property type="project" value="TreeGrafter"/>
</dbReference>
<accession>A0A7N0V308</accession>
<dbReference type="PANTHER" id="PTHR11071">
    <property type="entry name" value="PEPTIDYL-PROLYL CIS-TRANS ISOMERASE"/>
    <property type="match status" value="1"/>
</dbReference>
<dbReference type="PROSITE" id="PS50072">
    <property type="entry name" value="CSA_PPIASE_2"/>
    <property type="match status" value="1"/>
</dbReference>
<evidence type="ECO:0000259" key="3">
    <source>
        <dbReference type="PROSITE" id="PS50072"/>
    </source>
</evidence>
<evidence type="ECO:0000256" key="1">
    <source>
        <dbReference type="ARBA" id="ARBA00007365"/>
    </source>
</evidence>
<comment type="catalytic activity">
    <reaction evidence="2">
        <text>[protein]-peptidylproline (omega=180) = [protein]-peptidylproline (omega=0)</text>
        <dbReference type="Rhea" id="RHEA:16237"/>
        <dbReference type="Rhea" id="RHEA-COMP:10747"/>
        <dbReference type="Rhea" id="RHEA-COMP:10748"/>
        <dbReference type="ChEBI" id="CHEBI:83833"/>
        <dbReference type="ChEBI" id="CHEBI:83834"/>
        <dbReference type="EC" id="5.2.1.8"/>
    </reaction>
</comment>
<proteinExistence type="inferred from homology"/>
<evidence type="ECO:0000313" key="5">
    <source>
        <dbReference type="Proteomes" id="UP000594263"/>
    </source>
</evidence>
<dbReference type="EnsemblPlants" id="Kaladp0095s0469.2.v1.1">
    <property type="protein sequence ID" value="Kaladp0095s0469.2.v1.1"/>
    <property type="gene ID" value="Kaladp0095s0469.v1.1"/>
</dbReference>
<reference evidence="4" key="1">
    <citation type="submission" date="2021-01" db="UniProtKB">
        <authorList>
            <consortium name="EnsemblPlants"/>
        </authorList>
    </citation>
    <scope>IDENTIFICATION</scope>
</reference>
<dbReference type="Proteomes" id="UP000594263">
    <property type="component" value="Unplaced"/>
</dbReference>
<dbReference type="PANTHER" id="PTHR11071:SF561">
    <property type="entry name" value="PEPTIDYL-PROLYL CIS-TRANS ISOMERASE D-RELATED"/>
    <property type="match status" value="1"/>
</dbReference>
<name>A0A7N0V308_KALFE</name>
<keyword evidence="5" id="KW-1185">Reference proteome</keyword>
<sequence>MTKRRNPLVFLDVCIDGDPGEKMVFELFPDVAPYTTENFRALCTGEKGNSSKYGKPLHYKGSFFHRTVKGYLAQGGDFIKRDGMHLLTFRLLVHMMFF</sequence>
<dbReference type="Gramene" id="Kaladp0095s0469.3.v1.1">
    <property type="protein sequence ID" value="Kaladp0095s0469.3.v1.1"/>
    <property type="gene ID" value="Kaladp0095s0469.v1.1"/>
</dbReference>
<dbReference type="Gramene" id="Kaladp0095s0469.4.v1.1">
    <property type="protein sequence ID" value="Kaladp0095s0469.4.v1.1"/>
    <property type="gene ID" value="Kaladp0095s0469.v1.1"/>
</dbReference>
<dbReference type="SUPFAM" id="SSF50891">
    <property type="entry name" value="Cyclophilin-like"/>
    <property type="match status" value="1"/>
</dbReference>
<evidence type="ECO:0000313" key="4">
    <source>
        <dbReference type="EnsemblPlants" id="Kaladp0095s0469.3.v1.1"/>
    </source>
</evidence>
<comment type="function">
    <text evidence="2">PPIases accelerate the folding of proteins. It catalyzes the cis-trans isomerization of proline imidic peptide bonds in oligopeptides.</text>
</comment>